<proteinExistence type="predicted"/>
<evidence type="ECO:0000313" key="3">
    <source>
        <dbReference type="EMBL" id="TQN42141.1"/>
    </source>
</evidence>
<feature type="compositionally biased region" description="Polar residues" evidence="1">
    <location>
        <begin position="21"/>
        <end position="31"/>
    </location>
</feature>
<dbReference type="EMBL" id="VFQE01000001">
    <property type="protein sequence ID" value="TQN42141.1"/>
    <property type="molecule type" value="Genomic_DNA"/>
</dbReference>
<dbReference type="Pfam" id="PF19843">
    <property type="entry name" value="DUF6318"/>
    <property type="match status" value="1"/>
</dbReference>
<reference evidence="3 4" key="1">
    <citation type="submission" date="2019-06" db="EMBL/GenBank/DDBJ databases">
        <title>Sequencing the genomes of 1000 actinobacteria strains.</title>
        <authorList>
            <person name="Klenk H.-P."/>
        </authorList>
    </citation>
    <scope>NUCLEOTIDE SEQUENCE [LARGE SCALE GENOMIC DNA]</scope>
    <source>
        <strain evidence="3 4">DSM 46837</strain>
    </source>
</reference>
<dbReference type="OrthoDB" id="3748111at2"/>
<evidence type="ECO:0000256" key="1">
    <source>
        <dbReference type="SAM" id="MobiDB-lite"/>
    </source>
</evidence>
<feature type="region of interest" description="Disordered" evidence="1">
    <location>
        <begin position="15"/>
        <end position="54"/>
    </location>
</feature>
<protein>
    <recommendedName>
        <fullName evidence="2">DUF6318 domain-containing protein</fullName>
    </recommendedName>
</protein>
<feature type="domain" description="DUF6318" evidence="2">
    <location>
        <begin position="46"/>
        <end position="85"/>
    </location>
</feature>
<evidence type="ECO:0000313" key="4">
    <source>
        <dbReference type="Proteomes" id="UP000319865"/>
    </source>
</evidence>
<sequence length="90" mass="9740">MAGVLVGTALLTGCSEKQEANHTLPSSSAAETSEALPEIGPPELPMPAEAREKTADGAEAFTRYYVEIYNHALRTLDTTWMRDLSLSFNP</sequence>
<dbReference type="RefSeq" id="WP_142024801.1">
    <property type="nucleotide sequence ID" value="NZ_VFQE01000001.1"/>
</dbReference>
<comment type="caution">
    <text evidence="3">The sequence shown here is derived from an EMBL/GenBank/DDBJ whole genome shotgun (WGS) entry which is preliminary data.</text>
</comment>
<gene>
    <name evidence="3" type="ORF">FHU33_1535</name>
</gene>
<keyword evidence="4" id="KW-1185">Reference proteome</keyword>
<dbReference type="Proteomes" id="UP000319865">
    <property type="component" value="Unassembled WGS sequence"/>
</dbReference>
<evidence type="ECO:0000259" key="2">
    <source>
        <dbReference type="Pfam" id="PF19843"/>
    </source>
</evidence>
<dbReference type="AlphaFoldDB" id="A0A543PDI6"/>
<organism evidence="3 4">
    <name type="scientific">Blastococcus colisei</name>
    <dbReference type="NCBI Taxonomy" id="1564162"/>
    <lineage>
        <taxon>Bacteria</taxon>
        <taxon>Bacillati</taxon>
        <taxon>Actinomycetota</taxon>
        <taxon>Actinomycetes</taxon>
        <taxon>Geodermatophilales</taxon>
        <taxon>Geodermatophilaceae</taxon>
        <taxon>Blastococcus</taxon>
    </lineage>
</organism>
<accession>A0A543PDI6</accession>
<dbReference type="InterPro" id="IPR046281">
    <property type="entry name" value="DUF6318"/>
</dbReference>
<name>A0A543PDI6_9ACTN</name>